<gene>
    <name evidence="1" type="ORF">VNO78_16140</name>
</gene>
<sequence>MGSLRGPRNKVWWFLHGHLKLKFLVMRSHCGWNSTLESIVNGVPLIAWRLLENEKGLVEREVAKIIKRLMEDPEGREIGERMQNLKQVSAETMQEGLSTKTLIELSVYLVAK</sequence>
<dbReference type="EMBL" id="JAYMYS010000004">
    <property type="protein sequence ID" value="KAK7395578.1"/>
    <property type="molecule type" value="Genomic_DNA"/>
</dbReference>
<evidence type="ECO:0000313" key="1">
    <source>
        <dbReference type="EMBL" id="KAK7395578.1"/>
    </source>
</evidence>
<name>A0AAN9XKI5_PSOTE</name>
<dbReference type="AlphaFoldDB" id="A0AAN9XKI5"/>
<dbReference type="Gene3D" id="3.40.50.2000">
    <property type="entry name" value="Glycogen Phosphorylase B"/>
    <property type="match status" value="1"/>
</dbReference>
<reference evidence="1 2" key="1">
    <citation type="submission" date="2024-01" db="EMBL/GenBank/DDBJ databases">
        <title>The genomes of 5 underutilized Papilionoideae crops provide insights into root nodulation and disease resistanc.</title>
        <authorList>
            <person name="Jiang F."/>
        </authorList>
    </citation>
    <scope>NUCLEOTIDE SEQUENCE [LARGE SCALE GENOMIC DNA]</scope>
    <source>
        <strain evidence="1">DUOXIRENSHENG_FW03</strain>
        <tissue evidence="1">Leaves</tissue>
    </source>
</reference>
<dbReference type="PANTHER" id="PTHR48045:SF10">
    <property type="entry name" value="GLYCOSYLTRANSFERASE"/>
    <property type="match status" value="1"/>
</dbReference>
<organism evidence="1 2">
    <name type="scientific">Psophocarpus tetragonolobus</name>
    <name type="common">Winged bean</name>
    <name type="synonym">Dolichos tetragonolobus</name>
    <dbReference type="NCBI Taxonomy" id="3891"/>
    <lineage>
        <taxon>Eukaryota</taxon>
        <taxon>Viridiplantae</taxon>
        <taxon>Streptophyta</taxon>
        <taxon>Embryophyta</taxon>
        <taxon>Tracheophyta</taxon>
        <taxon>Spermatophyta</taxon>
        <taxon>Magnoliopsida</taxon>
        <taxon>eudicotyledons</taxon>
        <taxon>Gunneridae</taxon>
        <taxon>Pentapetalae</taxon>
        <taxon>rosids</taxon>
        <taxon>fabids</taxon>
        <taxon>Fabales</taxon>
        <taxon>Fabaceae</taxon>
        <taxon>Papilionoideae</taxon>
        <taxon>50 kb inversion clade</taxon>
        <taxon>NPAAA clade</taxon>
        <taxon>indigoferoid/millettioid clade</taxon>
        <taxon>Phaseoleae</taxon>
        <taxon>Psophocarpus</taxon>
    </lineage>
</organism>
<evidence type="ECO:0000313" key="2">
    <source>
        <dbReference type="Proteomes" id="UP001386955"/>
    </source>
</evidence>
<dbReference type="Proteomes" id="UP001386955">
    <property type="component" value="Unassembled WGS sequence"/>
</dbReference>
<proteinExistence type="predicted"/>
<dbReference type="SUPFAM" id="SSF53756">
    <property type="entry name" value="UDP-Glycosyltransferase/glycogen phosphorylase"/>
    <property type="match status" value="1"/>
</dbReference>
<dbReference type="PANTHER" id="PTHR48045">
    <property type="entry name" value="UDP-GLYCOSYLTRANSFERASE 72B1"/>
    <property type="match status" value="1"/>
</dbReference>
<accession>A0AAN9XKI5</accession>
<comment type="caution">
    <text evidence="1">The sequence shown here is derived from an EMBL/GenBank/DDBJ whole genome shotgun (WGS) entry which is preliminary data.</text>
</comment>
<protein>
    <submittedName>
        <fullName evidence="1">Uncharacterized protein</fullName>
    </submittedName>
</protein>
<keyword evidence="2" id="KW-1185">Reference proteome</keyword>